<dbReference type="RefSeq" id="WP_153402205.1">
    <property type="nucleotide sequence ID" value="NZ_ML762426.1"/>
</dbReference>
<evidence type="ECO:0000313" key="3">
    <source>
        <dbReference type="Proteomes" id="UP000480246"/>
    </source>
</evidence>
<accession>A0A7C8KZJ9</accession>
<sequence length="161" mass="18634">MKVSLIHIGYFVALIILSVVSFFVLLGAGFAGHLNTLVLCIPLILSVLWLCDYIWRIFSVNTDKIRLIRPAKNWAFISLFLSGVFTVYSLFLTTLTPSPTETAPVWMFLGTPLILLLIWYWLLYRYLKNINHFSQQVLCTVLFIISLIYSYQIFKFIILNT</sequence>
<keyword evidence="1" id="KW-0812">Transmembrane</keyword>
<dbReference type="Proteomes" id="UP000480246">
    <property type="component" value="Unassembled WGS sequence"/>
</dbReference>
<dbReference type="OrthoDB" id="2970152at2"/>
<feature type="transmembrane region" description="Helical" evidence="1">
    <location>
        <begin position="7"/>
        <end position="30"/>
    </location>
</feature>
<feature type="transmembrane region" description="Helical" evidence="1">
    <location>
        <begin position="75"/>
        <end position="93"/>
    </location>
</feature>
<comment type="caution">
    <text evidence="2">The sequence shown here is derived from an EMBL/GenBank/DDBJ whole genome shotgun (WGS) entry which is preliminary data.</text>
</comment>
<dbReference type="EMBL" id="WEID01000028">
    <property type="protein sequence ID" value="KAB8138107.1"/>
    <property type="molecule type" value="Genomic_DNA"/>
</dbReference>
<feature type="transmembrane region" description="Helical" evidence="1">
    <location>
        <begin position="105"/>
        <end position="124"/>
    </location>
</feature>
<name>A0A7C8KZJ9_9BACI</name>
<gene>
    <name evidence="2" type="ORF">F9U64_06590</name>
</gene>
<feature type="transmembrane region" description="Helical" evidence="1">
    <location>
        <begin position="36"/>
        <end position="55"/>
    </location>
</feature>
<reference evidence="2 3" key="1">
    <citation type="submission" date="2019-10" db="EMBL/GenBank/DDBJ databases">
        <title>Gracilibacillus sp. nov. isolated from rice seeds.</title>
        <authorList>
            <person name="He S."/>
        </authorList>
    </citation>
    <scope>NUCLEOTIDE SEQUENCE [LARGE SCALE GENOMIC DNA]</scope>
    <source>
        <strain evidence="2 3">TD8</strain>
    </source>
</reference>
<keyword evidence="3" id="KW-1185">Reference proteome</keyword>
<dbReference type="AlphaFoldDB" id="A0A7C8KZJ9"/>
<evidence type="ECO:0000313" key="2">
    <source>
        <dbReference type="EMBL" id="KAB8138107.1"/>
    </source>
</evidence>
<organism evidence="2 3">
    <name type="scientific">Gracilibacillus oryzae</name>
    <dbReference type="NCBI Taxonomy" id="1672701"/>
    <lineage>
        <taxon>Bacteria</taxon>
        <taxon>Bacillati</taxon>
        <taxon>Bacillota</taxon>
        <taxon>Bacilli</taxon>
        <taxon>Bacillales</taxon>
        <taxon>Bacillaceae</taxon>
        <taxon>Gracilibacillus</taxon>
    </lineage>
</organism>
<feature type="transmembrane region" description="Helical" evidence="1">
    <location>
        <begin position="136"/>
        <end position="158"/>
    </location>
</feature>
<keyword evidence="1" id="KW-1133">Transmembrane helix</keyword>
<protein>
    <submittedName>
        <fullName evidence="2">Uncharacterized protein</fullName>
    </submittedName>
</protein>
<proteinExistence type="predicted"/>
<evidence type="ECO:0000256" key="1">
    <source>
        <dbReference type="SAM" id="Phobius"/>
    </source>
</evidence>
<keyword evidence="1" id="KW-0472">Membrane</keyword>